<evidence type="ECO:0000256" key="5">
    <source>
        <dbReference type="ARBA" id="ARBA00022692"/>
    </source>
</evidence>
<keyword evidence="4" id="KW-1003">Cell membrane</keyword>
<dbReference type="Gene3D" id="1.10.3470.10">
    <property type="entry name" value="ABC transporter involved in vitamin B12 uptake, BtuC"/>
    <property type="match status" value="1"/>
</dbReference>
<evidence type="ECO:0000313" key="9">
    <source>
        <dbReference type="EMBL" id="RKN84730.1"/>
    </source>
</evidence>
<organism evidence="9 10">
    <name type="scientific">Paenibacillus ginsengarvi</name>
    <dbReference type="NCBI Taxonomy" id="400777"/>
    <lineage>
        <taxon>Bacteria</taxon>
        <taxon>Bacillati</taxon>
        <taxon>Bacillota</taxon>
        <taxon>Bacilli</taxon>
        <taxon>Bacillales</taxon>
        <taxon>Paenibacillaceae</taxon>
        <taxon>Paenibacillus</taxon>
    </lineage>
</organism>
<dbReference type="SUPFAM" id="SSF81345">
    <property type="entry name" value="ABC transporter involved in vitamin B12 uptake, BtuC"/>
    <property type="match status" value="1"/>
</dbReference>
<feature type="transmembrane region" description="Helical" evidence="8">
    <location>
        <begin position="251"/>
        <end position="278"/>
    </location>
</feature>
<dbReference type="CDD" id="cd06550">
    <property type="entry name" value="TM_ABC_iron-siderophores_like"/>
    <property type="match status" value="1"/>
</dbReference>
<evidence type="ECO:0000256" key="4">
    <source>
        <dbReference type="ARBA" id="ARBA00022475"/>
    </source>
</evidence>
<feature type="transmembrane region" description="Helical" evidence="8">
    <location>
        <begin position="131"/>
        <end position="151"/>
    </location>
</feature>
<keyword evidence="7 8" id="KW-0472">Membrane</keyword>
<keyword evidence="6 8" id="KW-1133">Transmembrane helix</keyword>
<dbReference type="Proteomes" id="UP000282311">
    <property type="component" value="Unassembled WGS sequence"/>
</dbReference>
<dbReference type="PANTHER" id="PTHR30472">
    <property type="entry name" value="FERRIC ENTEROBACTIN TRANSPORT SYSTEM PERMEASE PROTEIN"/>
    <property type="match status" value="1"/>
</dbReference>
<keyword evidence="10" id="KW-1185">Reference proteome</keyword>
<evidence type="ECO:0000256" key="1">
    <source>
        <dbReference type="ARBA" id="ARBA00004651"/>
    </source>
</evidence>
<evidence type="ECO:0000256" key="6">
    <source>
        <dbReference type="ARBA" id="ARBA00022989"/>
    </source>
</evidence>
<dbReference type="InterPro" id="IPR037294">
    <property type="entry name" value="ABC_BtuC-like"/>
</dbReference>
<dbReference type="AlphaFoldDB" id="A0A3B0CI80"/>
<dbReference type="GO" id="GO:0033214">
    <property type="term" value="P:siderophore-iron import into cell"/>
    <property type="evidence" value="ECO:0007669"/>
    <property type="project" value="TreeGrafter"/>
</dbReference>
<sequence>MSKYMSIRLKRLRLSGLIDKRSLLVAAILAAILIAVVIASAAIGSMRISPLSVLQILFGGGDEGEATVVLQFRMPRIVVALLVGMLLAASGAILQGMIRNPLASPDIMGITGGASAAAVAFITFMPLASIAYLPLAAMLGAIVATAVIYVLAWKKGVSPMRLVLIGIGIEATMKAATTLMIVRSQFYSASKALTWLTGTVYGSSWSNVLTLLPWTLVLLPLAFFMGRTLNVLQLGDDTAAGAGSRVDRDRLLLLLLCVGTAGAAVAVGGAIGFVALLAPHAARKLVGSSFGGLIVASMLLGGIIVTAADLIARTAFAPLDLPVGIFTSLIGAPFFLYLLYKNRNA</sequence>
<dbReference type="InterPro" id="IPR000522">
    <property type="entry name" value="ABC_transptr_permease_BtuC"/>
</dbReference>
<feature type="transmembrane region" description="Helical" evidence="8">
    <location>
        <begin position="319"/>
        <end position="340"/>
    </location>
</feature>
<comment type="caution">
    <text evidence="9">The sequence shown here is derived from an EMBL/GenBank/DDBJ whole genome shotgun (WGS) entry which is preliminary data.</text>
</comment>
<evidence type="ECO:0000256" key="2">
    <source>
        <dbReference type="ARBA" id="ARBA00007935"/>
    </source>
</evidence>
<dbReference type="GO" id="GO:0005886">
    <property type="term" value="C:plasma membrane"/>
    <property type="evidence" value="ECO:0007669"/>
    <property type="project" value="UniProtKB-SubCell"/>
</dbReference>
<feature type="transmembrane region" description="Helical" evidence="8">
    <location>
        <begin position="77"/>
        <end position="95"/>
    </location>
</feature>
<dbReference type="FunFam" id="1.10.3470.10:FF:000001">
    <property type="entry name" value="Vitamin B12 ABC transporter permease BtuC"/>
    <property type="match status" value="1"/>
</dbReference>
<feature type="transmembrane region" description="Helical" evidence="8">
    <location>
        <begin position="204"/>
        <end position="224"/>
    </location>
</feature>
<reference evidence="9 10" key="1">
    <citation type="journal article" date="2007" name="Int. J. Syst. Evol. Microbiol.">
        <title>Paenibacillus ginsengarvi sp. nov., isolated from soil from ginseng cultivation.</title>
        <authorList>
            <person name="Yoon M.H."/>
            <person name="Ten L.N."/>
            <person name="Im W.T."/>
        </authorList>
    </citation>
    <scope>NUCLEOTIDE SEQUENCE [LARGE SCALE GENOMIC DNA]</scope>
    <source>
        <strain evidence="9 10">KCTC 13059</strain>
    </source>
</reference>
<name>A0A3B0CI80_9BACL</name>
<dbReference type="PANTHER" id="PTHR30472:SF24">
    <property type="entry name" value="FERRIC ENTEROBACTIN TRANSPORT SYSTEM PERMEASE PROTEIN FEPG"/>
    <property type="match status" value="1"/>
</dbReference>
<comment type="subcellular location">
    <subcellularLocation>
        <location evidence="1">Cell membrane</location>
        <topology evidence="1">Multi-pass membrane protein</topology>
    </subcellularLocation>
</comment>
<evidence type="ECO:0000256" key="8">
    <source>
        <dbReference type="SAM" id="Phobius"/>
    </source>
</evidence>
<evidence type="ECO:0000256" key="3">
    <source>
        <dbReference type="ARBA" id="ARBA00022448"/>
    </source>
</evidence>
<keyword evidence="5 8" id="KW-0812">Transmembrane</keyword>
<dbReference type="GO" id="GO:0022857">
    <property type="term" value="F:transmembrane transporter activity"/>
    <property type="evidence" value="ECO:0007669"/>
    <property type="project" value="InterPro"/>
</dbReference>
<dbReference type="Pfam" id="PF01032">
    <property type="entry name" value="FecCD"/>
    <property type="match status" value="1"/>
</dbReference>
<comment type="similarity">
    <text evidence="2">Belongs to the binding-protein-dependent transport system permease family. FecCD subfamily.</text>
</comment>
<gene>
    <name evidence="9" type="ORF">D7M11_12115</name>
</gene>
<feature type="transmembrane region" description="Helical" evidence="8">
    <location>
        <begin position="290"/>
        <end position="312"/>
    </location>
</feature>
<feature type="transmembrane region" description="Helical" evidence="8">
    <location>
        <begin position="107"/>
        <end position="125"/>
    </location>
</feature>
<dbReference type="EMBL" id="RBAH01000007">
    <property type="protein sequence ID" value="RKN84730.1"/>
    <property type="molecule type" value="Genomic_DNA"/>
</dbReference>
<dbReference type="RefSeq" id="WP_120747472.1">
    <property type="nucleotide sequence ID" value="NZ_RBAH01000007.1"/>
</dbReference>
<evidence type="ECO:0000313" key="10">
    <source>
        <dbReference type="Proteomes" id="UP000282311"/>
    </source>
</evidence>
<dbReference type="OrthoDB" id="9811721at2"/>
<protein>
    <submittedName>
        <fullName evidence="9">Iron ABC transporter permease</fullName>
    </submittedName>
</protein>
<evidence type="ECO:0000256" key="7">
    <source>
        <dbReference type="ARBA" id="ARBA00023136"/>
    </source>
</evidence>
<proteinExistence type="inferred from homology"/>
<accession>A0A3B0CI80</accession>
<keyword evidence="3" id="KW-0813">Transport</keyword>